<evidence type="ECO:0008006" key="4">
    <source>
        <dbReference type="Google" id="ProtNLM"/>
    </source>
</evidence>
<evidence type="ECO:0000256" key="1">
    <source>
        <dbReference type="SAM" id="Coils"/>
    </source>
</evidence>
<evidence type="ECO:0000256" key="2">
    <source>
        <dbReference type="SAM" id="MobiDB-lite"/>
    </source>
</evidence>
<dbReference type="AlphaFoldDB" id="A0A699HTM8"/>
<evidence type="ECO:0000313" key="3">
    <source>
        <dbReference type="EMBL" id="GEY57526.1"/>
    </source>
</evidence>
<organism evidence="3">
    <name type="scientific">Tanacetum cinerariifolium</name>
    <name type="common">Dalmatian daisy</name>
    <name type="synonym">Chrysanthemum cinerariifolium</name>
    <dbReference type="NCBI Taxonomy" id="118510"/>
    <lineage>
        <taxon>Eukaryota</taxon>
        <taxon>Viridiplantae</taxon>
        <taxon>Streptophyta</taxon>
        <taxon>Embryophyta</taxon>
        <taxon>Tracheophyta</taxon>
        <taxon>Spermatophyta</taxon>
        <taxon>Magnoliopsida</taxon>
        <taxon>eudicotyledons</taxon>
        <taxon>Gunneridae</taxon>
        <taxon>Pentapetalae</taxon>
        <taxon>asterids</taxon>
        <taxon>campanulids</taxon>
        <taxon>Asterales</taxon>
        <taxon>Asteraceae</taxon>
        <taxon>Asteroideae</taxon>
        <taxon>Anthemideae</taxon>
        <taxon>Anthemidinae</taxon>
        <taxon>Tanacetum</taxon>
    </lineage>
</organism>
<feature type="region of interest" description="Disordered" evidence="2">
    <location>
        <begin position="413"/>
        <end position="433"/>
    </location>
</feature>
<feature type="region of interest" description="Disordered" evidence="2">
    <location>
        <begin position="192"/>
        <end position="238"/>
    </location>
</feature>
<reference evidence="3" key="1">
    <citation type="journal article" date="2019" name="Sci. Rep.">
        <title>Draft genome of Tanacetum cinerariifolium, the natural source of mosquito coil.</title>
        <authorList>
            <person name="Yamashiro T."/>
            <person name="Shiraishi A."/>
            <person name="Satake H."/>
            <person name="Nakayama K."/>
        </authorList>
    </citation>
    <scope>NUCLEOTIDE SEQUENCE</scope>
</reference>
<sequence>MVAYLFKSDASAGSDQIVDFLNSQVIQYALMRVVVTEDVIRQDLRLDDADGVECLPNEEIFTELARMGYEKPHHNAKRTAWNEFSCSMASAVICLAKGRNFNFSKYIFDSMVRNVDSPSKFLMYPRFLQVIINAKVDDVSSYANQYTSFTLTQKVFANMRRVGKGFSRVETPLFATMLVQPQVEVEEDKVAVPNAPTPPSSTTKPSPPLQVPILTPPQAQPAPPSSLPREQPTDTSDSSMTLLNTLMETCTTLSHKVAQLEQDKITQALEIFKLKRRVKKLEKKRRSKYLGLKRGRIEAIDGDEDVTLVDVETQFDLGAELQGRKDDDNAAIKDASVVEPTMAKRLHDEKVEQAVAREKQEKDDLEKAKVLQKQENNKVQTLFKPDKDVEEPTKKRVAEETLLQESFKKLKAVEVSGSHSTQDTPTNDPKEMSKEDVQNMLEIISVSKFKVEALQVKYPLIDWEIHSEGSRSYWKIIRVGGITEAYQSFEDMLKGFDREDLDSPWRLVKEKFSSAVPTVDKEKSLWVEFKRLFEPDADDVIWKLQRYMHYLLLWKLILTVECIKYLQQQEGMTCSY</sequence>
<accession>A0A699HTM8</accession>
<comment type="caution">
    <text evidence="3">The sequence shown here is derived from an EMBL/GenBank/DDBJ whole genome shotgun (WGS) entry which is preliminary data.</text>
</comment>
<gene>
    <name evidence="3" type="ORF">Tci_429500</name>
</gene>
<keyword evidence="1" id="KW-0175">Coiled coil</keyword>
<feature type="compositionally biased region" description="Pro residues" evidence="2">
    <location>
        <begin position="195"/>
        <end position="226"/>
    </location>
</feature>
<proteinExistence type="predicted"/>
<name>A0A699HTM8_TANCI</name>
<protein>
    <recommendedName>
        <fullName evidence="4">Synaptobrevin, longin-like domain protein</fullName>
    </recommendedName>
</protein>
<dbReference type="EMBL" id="BKCJ010190262">
    <property type="protein sequence ID" value="GEY57526.1"/>
    <property type="molecule type" value="Genomic_DNA"/>
</dbReference>
<feature type="compositionally biased region" description="Polar residues" evidence="2">
    <location>
        <begin position="417"/>
        <end position="427"/>
    </location>
</feature>
<feature type="coiled-coil region" evidence="1">
    <location>
        <begin position="348"/>
        <end position="375"/>
    </location>
</feature>